<accession>A0A165C9S3</accession>
<feature type="region of interest" description="Disordered" evidence="1">
    <location>
        <begin position="114"/>
        <end position="170"/>
    </location>
</feature>
<feature type="compositionally biased region" description="Basic and acidic residues" evidence="1">
    <location>
        <begin position="154"/>
        <end position="163"/>
    </location>
</feature>
<name>A0A165C9S3_EXIGL</name>
<dbReference type="InParanoid" id="A0A165C9S3"/>
<evidence type="ECO:0000313" key="2">
    <source>
        <dbReference type="EMBL" id="KZV82082.1"/>
    </source>
</evidence>
<gene>
    <name evidence="2" type="ORF">EXIGLDRAFT_356176</name>
</gene>
<reference evidence="2 3" key="1">
    <citation type="journal article" date="2016" name="Mol. Biol. Evol.">
        <title>Comparative Genomics of Early-Diverging Mushroom-Forming Fungi Provides Insights into the Origins of Lignocellulose Decay Capabilities.</title>
        <authorList>
            <person name="Nagy L.G."/>
            <person name="Riley R."/>
            <person name="Tritt A."/>
            <person name="Adam C."/>
            <person name="Daum C."/>
            <person name="Floudas D."/>
            <person name="Sun H."/>
            <person name="Yadav J.S."/>
            <person name="Pangilinan J."/>
            <person name="Larsson K.H."/>
            <person name="Matsuura K."/>
            <person name="Barry K."/>
            <person name="Labutti K."/>
            <person name="Kuo R."/>
            <person name="Ohm R.A."/>
            <person name="Bhattacharya S.S."/>
            <person name="Shirouzu T."/>
            <person name="Yoshinaga Y."/>
            <person name="Martin F.M."/>
            <person name="Grigoriev I.V."/>
            <person name="Hibbett D.S."/>
        </authorList>
    </citation>
    <scope>NUCLEOTIDE SEQUENCE [LARGE SCALE GENOMIC DNA]</scope>
    <source>
        <strain evidence="2 3">HHB12029</strain>
    </source>
</reference>
<organism evidence="2 3">
    <name type="scientific">Exidia glandulosa HHB12029</name>
    <dbReference type="NCBI Taxonomy" id="1314781"/>
    <lineage>
        <taxon>Eukaryota</taxon>
        <taxon>Fungi</taxon>
        <taxon>Dikarya</taxon>
        <taxon>Basidiomycota</taxon>
        <taxon>Agaricomycotina</taxon>
        <taxon>Agaricomycetes</taxon>
        <taxon>Auriculariales</taxon>
        <taxon>Exidiaceae</taxon>
        <taxon>Exidia</taxon>
    </lineage>
</organism>
<dbReference type="Proteomes" id="UP000077266">
    <property type="component" value="Unassembled WGS sequence"/>
</dbReference>
<proteinExistence type="predicted"/>
<dbReference type="AlphaFoldDB" id="A0A165C9S3"/>
<dbReference type="EMBL" id="KV426347">
    <property type="protein sequence ID" value="KZV82082.1"/>
    <property type="molecule type" value="Genomic_DNA"/>
</dbReference>
<evidence type="ECO:0000313" key="3">
    <source>
        <dbReference type="Proteomes" id="UP000077266"/>
    </source>
</evidence>
<evidence type="ECO:0000256" key="1">
    <source>
        <dbReference type="SAM" id="MobiDB-lite"/>
    </source>
</evidence>
<protein>
    <submittedName>
        <fullName evidence="2">Uncharacterized protein</fullName>
    </submittedName>
</protein>
<sequence>MSPADSNGVGHDICDITAARSDRGNVVDNGRCTPHRFHGPYLIKGLIVVHSASALYTESRSTLVSIVPRKMVQAQQPYRIDVHRRVSVGVGFAAAGLRYVTGVTARNTATACLNSSSPVPCRTKRPGKRGSGTLGHERRINTCQGPRDGQFDVLHSDGREKRPQSATQSL</sequence>
<keyword evidence="3" id="KW-1185">Reference proteome</keyword>